<proteinExistence type="predicted"/>
<evidence type="ECO:0000313" key="2">
    <source>
        <dbReference type="Proteomes" id="UP000273854"/>
    </source>
</evidence>
<dbReference type="AlphaFoldDB" id="A0A3M5PGJ5"/>
<dbReference type="RefSeq" id="WP_122207610.1">
    <property type="nucleotide sequence ID" value="NZ_RBTP01000016.1"/>
</dbReference>
<gene>
    <name evidence="1" type="ORF">ALP40_02979</name>
</gene>
<name>A0A3M5PGJ5_PSEVI</name>
<comment type="caution">
    <text evidence="1">The sequence shown here is derived from an EMBL/GenBank/DDBJ whole genome shotgun (WGS) entry which is preliminary data.</text>
</comment>
<reference evidence="1 2" key="1">
    <citation type="submission" date="2018-08" db="EMBL/GenBank/DDBJ databases">
        <title>Recombination of ecologically and evolutionarily significant loci maintains genetic cohesion in the Pseudomonas syringae species complex.</title>
        <authorList>
            <person name="Dillon M."/>
            <person name="Thakur S."/>
            <person name="Almeida R.N.D."/>
            <person name="Weir B.S."/>
            <person name="Guttman D.S."/>
        </authorList>
    </citation>
    <scope>NUCLEOTIDE SEQUENCE [LARGE SCALE GENOMIC DNA]</scope>
    <source>
        <strain evidence="1 2">ICMP 19473</strain>
    </source>
</reference>
<accession>A0A3M5PGJ5</accession>
<dbReference type="OrthoDB" id="6969611at2"/>
<protein>
    <submittedName>
        <fullName evidence="1">Uncharacterized protein</fullName>
    </submittedName>
</protein>
<dbReference type="Proteomes" id="UP000273854">
    <property type="component" value="Unassembled WGS sequence"/>
</dbReference>
<organism evidence="1 2">
    <name type="scientific">Pseudomonas viridiflava</name>
    <name type="common">Phytomonas viridiflava</name>
    <dbReference type="NCBI Taxonomy" id="33069"/>
    <lineage>
        <taxon>Bacteria</taxon>
        <taxon>Pseudomonadati</taxon>
        <taxon>Pseudomonadota</taxon>
        <taxon>Gammaproteobacteria</taxon>
        <taxon>Pseudomonadales</taxon>
        <taxon>Pseudomonadaceae</taxon>
        <taxon>Pseudomonas</taxon>
    </lineage>
</organism>
<evidence type="ECO:0000313" key="1">
    <source>
        <dbReference type="EMBL" id="RMT83193.1"/>
    </source>
</evidence>
<sequence>MTLKEMNIPLTIKSQAAELVRSIEMADGLLELATAGGKTEGFLVGLKCVNALSVEDTATLEAIFDQAMERKMAETRKQR</sequence>
<dbReference type="EMBL" id="RBTP01000016">
    <property type="protein sequence ID" value="RMT83193.1"/>
    <property type="molecule type" value="Genomic_DNA"/>
</dbReference>